<comment type="function">
    <text evidence="6 8">Binds the lower part of the 30S subunit head. Binds mRNA in the 70S ribosome, positioning it for translation.</text>
</comment>
<dbReference type="HAMAP" id="MF_01309_B">
    <property type="entry name" value="Ribosomal_uS3_B"/>
    <property type="match status" value="1"/>
</dbReference>
<evidence type="ECO:0000256" key="6">
    <source>
        <dbReference type="ARBA" id="ARBA00024998"/>
    </source>
</evidence>
<accession>A0A1G2FI07</accession>
<dbReference type="GO" id="GO:0022627">
    <property type="term" value="C:cytosolic small ribosomal subunit"/>
    <property type="evidence" value="ECO:0007669"/>
    <property type="project" value="TreeGrafter"/>
</dbReference>
<dbReference type="SMART" id="SM00322">
    <property type="entry name" value="KH"/>
    <property type="match status" value="1"/>
</dbReference>
<dbReference type="STRING" id="1801997.A3J64_01455"/>
<dbReference type="Gene3D" id="3.30.300.20">
    <property type="match status" value="1"/>
</dbReference>
<gene>
    <name evidence="8" type="primary">rpsC</name>
    <name evidence="11" type="ORF">A3J64_01455</name>
</gene>
<comment type="caution">
    <text evidence="11">The sequence shown here is derived from an EMBL/GenBank/DDBJ whole genome shotgun (WGS) entry which is preliminary data.</text>
</comment>
<dbReference type="InterPro" id="IPR004087">
    <property type="entry name" value="KH_dom"/>
</dbReference>
<keyword evidence="3 8" id="KW-0694">RNA-binding</keyword>
<dbReference type="PROSITE" id="PS50084">
    <property type="entry name" value="KH_TYPE_1"/>
    <property type="match status" value="1"/>
</dbReference>
<dbReference type="InterPro" id="IPR036419">
    <property type="entry name" value="Ribosomal_S3_C_sf"/>
</dbReference>
<dbReference type="InterPro" id="IPR009019">
    <property type="entry name" value="KH_sf_prok-type"/>
</dbReference>
<dbReference type="InterPro" id="IPR004044">
    <property type="entry name" value="KH_dom_type_2"/>
</dbReference>
<dbReference type="AlphaFoldDB" id="A0A1G2FI07"/>
<dbReference type="InterPro" id="IPR057258">
    <property type="entry name" value="Ribosomal_uS3"/>
</dbReference>
<sequence>MGQKVHPLAFRIGVLANWKSRWFNKKQYSEMLKQDIKLRDFIMKKLDKAGLNRIEIERLANSVKIIIHTARPGLVIGRGGSGIEDLKKEINQIIQKEIKKHDLTGRGQKEAKVPKFELRLEIEEVRQPESQAAIVAQNMVEQIEKRLPYRRVLKRTLDRIKQNKEVQGAKVMVKGRLDGADIARREWLKVGRIPLQTLRSDIDYAQATAYTTYGTVGVKVWIYKGEIF</sequence>
<evidence type="ECO:0000256" key="7">
    <source>
        <dbReference type="ARBA" id="ARBA00035257"/>
    </source>
</evidence>
<dbReference type="CDD" id="cd02412">
    <property type="entry name" value="KH-II_30S_S3"/>
    <property type="match status" value="1"/>
</dbReference>
<feature type="domain" description="KH type-2" evidence="10">
    <location>
        <begin position="38"/>
        <end position="126"/>
    </location>
</feature>
<evidence type="ECO:0000256" key="3">
    <source>
        <dbReference type="ARBA" id="ARBA00022884"/>
    </source>
</evidence>
<reference evidence="11 12" key="1">
    <citation type="journal article" date="2016" name="Nat. Commun.">
        <title>Thousands of microbial genomes shed light on interconnected biogeochemical processes in an aquifer system.</title>
        <authorList>
            <person name="Anantharaman K."/>
            <person name="Brown C.T."/>
            <person name="Hug L.A."/>
            <person name="Sharon I."/>
            <person name="Castelle C.J."/>
            <person name="Probst A.J."/>
            <person name="Thomas B.C."/>
            <person name="Singh A."/>
            <person name="Wilkins M.J."/>
            <person name="Karaoz U."/>
            <person name="Brodie E.L."/>
            <person name="Williams K.H."/>
            <person name="Hubbard S.S."/>
            <person name="Banfield J.F."/>
        </authorList>
    </citation>
    <scope>NUCLEOTIDE SEQUENCE [LARGE SCALE GENOMIC DNA]</scope>
</reference>
<keyword evidence="5 8" id="KW-0687">Ribonucleoprotein</keyword>
<dbReference type="GO" id="GO:0003729">
    <property type="term" value="F:mRNA binding"/>
    <property type="evidence" value="ECO:0007669"/>
    <property type="project" value="UniProtKB-UniRule"/>
</dbReference>
<evidence type="ECO:0000259" key="10">
    <source>
        <dbReference type="PROSITE" id="PS50823"/>
    </source>
</evidence>
<dbReference type="InterPro" id="IPR005704">
    <property type="entry name" value="Ribosomal_uS3_bac-typ"/>
</dbReference>
<dbReference type="Pfam" id="PF07650">
    <property type="entry name" value="KH_2"/>
    <property type="match status" value="1"/>
</dbReference>
<dbReference type="Proteomes" id="UP000177061">
    <property type="component" value="Unassembled WGS sequence"/>
</dbReference>
<dbReference type="SUPFAM" id="SSF54814">
    <property type="entry name" value="Prokaryotic type KH domain (KH-domain type II)"/>
    <property type="match status" value="1"/>
</dbReference>
<organism evidence="11 12">
    <name type="scientific">Candidatus Portnoybacteria bacterium RIFCSPHIGHO2_12_FULL_38_9</name>
    <dbReference type="NCBI Taxonomy" id="1801997"/>
    <lineage>
        <taxon>Bacteria</taxon>
        <taxon>Candidatus Portnoyibacteriota</taxon>
    </lineage>
</organism>
<dbReference type="GO" id="GO:0019843">
    <property type="term" value="F:rRNA binding"/>
    <property type="evidence" value="ECO:0007669"/>
    <property type="project" value="UniProtKB-UniRule"/>
</dbReference>
<evidence type="ECO:0000256" key="2">
    <source>
        <dbReference type="ARBA" id="ARBA00022730"/>
    </source>
</evidence>
<dbReference type="GO" id="GO:0003735">
    <property type="term" value="F:structural constituent of ribosome"/>
    <property type="evidence" value="ECO:0007669"/>
    <property type="project" value="InterPro"/>
</dbReference>
<dbReference type="PROSITE" id="PS50823">
    <property type="entry name" value="KH_TYPE_2"/>
    <property type="match status" value="1"/>
</dbReference>
<dbReference type="SUPFAM" id="SSF54821">
    <property type="entry name" value="Ribosomal protein S3 C-terminal domain"/>
    <property type="match status" value="1"/>
</dbReference>
<dbReference type="InterPro" id="IPR015946">
    <property type="entry name" value="KH_dom-like_a/b"/>
</dbReference>
<keyword evidence="4 8" id="KW-0689">Ribosomal protein</keyword>
<comment type="subunit">
    <text evidence="8">Part of the 30S ribosomal subunit. Forms a tight complex with proteins S10 and S14.</text>
</comment>
<evidence type="ECO:0000256" key="1">
    <source>
        <dbReference type="ARBA" id="ARBA00010761"/>
    </source>
</evidence>
<dbReference type="Pfam" id="PF00189">
    <property type="entry name" value="Ribosomal_S3_C"/>
    <property type="match status" value="1"/>
</dbReference>
<evidence type="ECO:0000256" key="9">
    <source>
        <dbReference type="RuleBase" id="RU003624"/>
    </source>
</evidence>
<dbReference type="InterPro" id="IPR018280">
    <property type="entry name" value="Ribosomal_uS3_CS"/>
</dbReference>
<evidence type="ECO:0000313" key="11">
    <source>
        <dbReference type="EMBL" id="OGZ37280.1"/>
    </source>
</evidence>
<dbReference type="Gene3D" id="3.30.1140.32">
    <property type="entry name" value="Ribosomal protein S3, C-terminal domain"/>
    <property type="match status" value="1"/>
</dbReference>
<dbReference type="PROSITE" id="PS00548">
    <property type="entry name" value="RIBOSOMAL_S3"/>
    <property type="match status" value="1"/>
</dbReference>
<protein>
    <recommendedName>
        <fullName evidence="7 8">Small ribosomal subunit protein uS3</fullName>
    </recommendedName>
</protein>
<dbReference type="NCBIfam" id="TIGR01009">
    <property type="entry name" value="rpsC_bact"/>
    <property type="match status" value="1"/>
</dbReference>
<evidence type="ECO:0000313" key="12">
    <source>
        <dbReference type="Proteomes" id="UP000177061"/>
    </source>
</evidence>
<dbReference type="FunFam" id="3.30.300.20:FF:000001">
    <property type="entry name" value="30S ribosomal protein S3"/>
    <property type="match status" value="1"/>
</dbReference>
<proteinExistence type="inferred from homology"/>
<dbReference type="GO" id="GO:0006412">
    <property type="term" value="P:translation"/>
    <property type="evidence" value="ECO:0007669"/>
    <property type="project" value="UniProtKB-UniRule"/>
</dbReference>
<dbReference type="InterPro" id="IPR001351">
    <property type="entry name" value="Ribosomal_uS3_C"/>
</dbReference>
<name>A0A1G2FI07_9BACT</name>
<evidence type="ECO:0000256" key="5">
    <source>
        <dbReference type="ARBA" id="ARBA00023274"/>
    </source>
</evidence>
<evidence type="ECO:0000256" key="8">
    <source>
        <dbReference type="HAMAP-Rule" id="MF_01309"/>
    </source>
</evidence>
<keyword evidence="2 8" id="KW-0699">rRNA-binding</keyword>
<evidence type="ECO:0000256" key="4">
    <source>
        <dbReference type="ARBA" id="ARBA00022980"/>
    </source>
</evidence>
<dbReference type="PANTHER" id="PTHR11760">
    <property type="entry name" value="30S/40S RIBOSOMAL PROTEIN S3"/>
    <property type="match status" value="1"/>
</dbReference>
<dbReference type="EMBL" id="MHNB01000013">
    <property type="protein sequence ID" value="OGZ37280.1"/>
    <property type="molecule type" value="Genomic_DNA"/>
</dbReference>
<comment type="similarity">
    <text evidence="1 8 9">Belongs to the universal ribosomal protein uS3 family.</text>
</comment>
<dbReference type="PANTHER" id="PTHR11760:SF19">
    <property type="entry name" value="SMALL RIBOSOMAL SUBUNIT PROTEIN US3C"/>
    <property type="match status" value="1"/>
</dbReference>